<keyword evidence="3" id="KW-1185">Reference proteome</keyword>
<gene>
    <name evidence="2" type="ORF">D9758_004270</name>
</gene>
<dbReference type="InterPro" id="IPR036047">
    <property type="entry name" value="F-box-like_dom_sf"/>
</dbReference>
<dbReference type="SUPFAM" id="SSF52047">
    <property type="entry name" value="RNI-like"/>
    <property type="match status" value="1"/>
</dbReference>
<sequence>MSSSSTSTDFFLSSNSASPVRPQVTRRRGTFQSLNKSLGRLSLHKINLKFFGLQIPRRRRVFSSSIPSVNGSPAMETESDDVVTLPYDIILCIADLLYQSDLLSLCLTSKVFHELLLPLLYHTIILRSSASCVSFLTQLVEADSSRSAQLCGHIREMAVRPNYYLAWPEPERPDDNGTAAGKGKRRKGVDEAWVADQIIELAPKMRGLDTFDWDGCEMPRDELWVALQTNCPDLRTVYSNVGYRQLNPHSALFTFSDLTAFSLTVRHGLSASSPLNPNAMFPDFTPLELLPTTLWDMLLRRCPDLEELTLCSFSSSVRNFDLQPLFQSRDPINSESSSVVPKLSALTLGTFGYTEDFTLTAPMTLSSSNNPSPSTRSLCFGSFLLAHTELRYLRLSWNFRRWLSPASVPIFYPSPTVGIEPILPQLTTFSGIYQHLEHLPNSTLANIQVLDLTCEPICEDRVDALCGVLSLLESLRELDIWVHIDFSQTASVPNYRSTRGFRNGVGPLRRLSGSIMVGHGGLGLGPDVEPGPELVPLYEHVMRKILGSCTGVEDLHWMSTTPLGPQPLASLSRCLGLLKSLKSFSLTKGHSYRDDLSFGLYGGHRMMTLQAGNMMLRSALTVINACASHNIAIEQVNIRWAREHCPNHLKQEGIYDVVRDASEERKIIGIDVYERGITMPGAVFKRRYRYGVSSSRRSRIDANETKTGAKRRQMSGKGTGKEEGKGKGKEKEQEQDIDILVKESNAQDGYTGEDHNDEDAKLIDSRFGSRRKGMSHHMRRLSRRFSFFSSTSMDSEDGTSDSLENSST</sequence>
<dbReference type="Gene3D" id="3.80.10.10">
    <property type="entry name" value="Ribonuclease Inhibitor"/>
    <property type="match status" value="1"/>
</dbReference>
<organism evidence="2 3">
    <name type="scientific">Tetrapyrgos nigripes</name>
    <dbReference type="NCBI Taxonomy" id="182062"/>
    <lineage>
        <taxon>Eukaryota</taxon>
        <taxon>Fungi</taxon>
        <taxon>Dikarya</taxon>
        <taxon>Basidiomycota</taxon>
        <taxon>Agaricomycotina</taxon>
        <taxon>Agaricomycetes</taxon>
        <taxon>Agaricomycetidae</taxon>
        <taxon>Agaricales</taxon>
        <taxon>Marasmiineae</taxon>
        <taxon>Marasmiaceae</taxon>
        <taxon>Tetrapyrgos</taxon>
    </lineage>
</organism>
<feature type="compositionally biased region" description="Basic and acidic residues" evidence="1">
    <location>
        <begin position="719"/>
        <end position="734"/>
    </location>
</feature>
<name>A0A8H5GUI5_9AGAR</name>
<feature type="compositionally biased region" description="Basic and acidic residues" evidence="1">
    <location>
        <begin position="752"/>
        <end position="764"/>
    </location>
</feature>
<reference evidence="2 3" key="1">
    <citation type="journal article" date="2020" name="ISME J.">
        <title>Uncovering the hidden diversity of litter-decomposition mechanisms in mushroom-forming fungi.</title>
        <authorList>
            <person name="Floudas D."/>
            <person name="Bentzer J."/>
            <person name="Ahren D."/>
            <person name="Johansson T."/>
            <person name="Persson P."/>
            <person name="Tunlid A."/>
        </authorList>
    </citation>
    <scope>NUCLEOTIDE SEQUENCE [LARGE SCALE GENOMIC DNA]</scope>
    <source>
        <strain evidence="2 3">CBS 291.85</strain>
    </source>
</reference>
<protein>
    <recommendedName>
        <fullName evidence="4">F-box domain-containing protein</fullName>
    </recommendedName>
</protein>
<evidence type="ECO:0000256" key="1">
    <source>
        <dbReference type="SAM" id="MobiDB-lite"/>
    </source>
</evidence>
<feature type="compositionally biased region" description="Basic residues" evidence="1">
    <location>
        <begin position="768"/>
        <end position="778"/>
    </location>
</feature>
<dbReference type="InterPro" id="IPR032675">
    <property type="entry name" value="LRR_dom_sf"/>
</dbReference>
<feature type="region of interest" description="Disordered" evidence="1">
    <location>
        <begin position="789"/>
        <end position="808"/>
    </location>
</feature>
<dbReference type="OrthoDB" id="3162794at2759"/>
<evidence type="ECO:0000313" key="3">
    <source>
        <dbReference type="Proteomes" id="UP000559256"/>
    </source>
</evidence>
<accession>A0A8H5GUI5</accession>
<proteinExistence type="predicted"/>
<feature type="region of interest" description="Disordered" evidence="1">
    <location>
        <begin position="1"/>
        <end position="25"/>
    </location>
</feature>
<dbReference type="SUPFAM" id="SSF81383">
    <property type="entry name" value="F-box domain"/>
    <property type="match status" value="1"/>
</dbReference>
<comment type="caution">
    <text evidence="2">The sequence shown here is derived from an EMBL/GenBank/DDBJ whole genome shotgun (WGS) entry which is preliminary data.</text>
</comment>
<dbReference type="AlphaFoldDB" id="A0A8H5GUI5"/>
<feature type="compositionally biased region" description="Low complexity" evidence="1">
    <location>
        <begin position="1"/>
        <end position="16"/>
    </location>
</feature>
<dbReference type="EMBL" id="JAACJM010000009">
    <property type="protein sequence ID" value="KAF5371177.1"/>
    <property type="molecule type" value="Genomic_DNA"/>
</dbReference>
<feature type="region of interest" description="Disordered" evidence="1">
    <location>
        <begin position="695"/>
        <end position="778"/>
    </location>
</feature>
<evidence type="ECO:0008006" key="4">
    <source>
        <dbReference type="Google" id="ProtNLM"/>
    </source>
</evidence>
<evidence type="ECO:0000313" key="2">
    <source>
        <dbReference type="EMBL" id="KAF5371177.1"/>
    </source>
</evidence>
<dbReference type="Proteomes" id="UP000559256">
    <property type="component" value="Unassembled WGS sequence"/>
</dbReference>